<accession>A0A4R3LZG6</accession>
<comment type="caution">
    <text evidence="2">The sequence shown here is derived from an EMBL/GenBank/DDBJ whole genome shotgun (WGS) entry which is preliminary data.</text>
</comment>
<dbReference type="InterPro" id="IPR013022">
    <property type="entry name" value="Xyl_isomerase-like_TIM-brl"/>
</dbReference>
<gene>
    <name evidence="2" type="ORF">EDC64_103204</name>
</gene>
<reference evidence="2 3" key="1">
    <citation type="submission" date="2019-03" db="EMBL/GenBank/DDBJ databases">
        <title>Genomic Encyclopedia of Type Strains, Phase IV (KMG-IV): sequencing the most valuable type-strain genomes for metagenomic binning, comparative biology and taxonomic classification.</title>
        <authorList>
            <person name="Goeker M."/>
        </authorList>
    </citation>
    <scope>NUCLEOTIDE SEQUENCE [LARGE SCALE GENOMIC DNA]</scope>
    <source>
        <strain evidence="2 3">DSM 9035</strain>
    </source>
</reference>
<keyword evidence="2" id="KW-0413">Isomerase</keyword>
<dbReference type="InterPro" id="IPR050312">
    <property type="entry name" value="IolE/XylAMocC-like"/>
</dbReference>
<dbReference type="EMBL" id="SMAI01000003">
    <property type="protein sequence ID" value="TCT06100.1"/>
    <property type="molecule type" value="Genomic_DNA"/>
</dbReference>
<dbReference type="Pfam" id="PF01261">
    <property type="entry name" value="AP_endonuc_2"/>
    <property type="match status" value="1"/>
</dbReference>
<evidence type="ECO:0000313" key="2">
    <source>
        <dbReference type="EMBL" id="TCT06100.1"/>
    </source>
</evidence>
<dbReference type="Proteomes" id="UP000294664">
    <property type="component" value="Unassembled WGS sequence"/>
</dbReference>
<dbReference type="GO" id="GO:0016853">
    <property type="term" value="F:isomerase activity"/>
    <property type="evidence" value="ECO:0007669"/>
    <property type="project" value="UniProtKB-KW"/>
</dbReference>
<dbReference type="PANTHER" id="PTHR12110">
    <property type="entry name" value="HYDROXYPYRUVATE ISOMERASE"/>
    <property type="match status" value="1"/>
</dbReference>
<keyword evidence="3" id="KW-1185">Reference proteome</keyword>
<dbReference type="AlphaFoldDB" id="A0A4R3LZG6"/>
<evidence type="ECO:0000259" key="1">
    <source>
        <dbReference type="Pfam" id="PF01261"/>
    </source>
</evidence>
<dbReference type="InterPro" id="IPR036237">
    <property type="entry name" value="Xyl_isomerase-like_sf"/>
</dbReference>
<dbReference type="SUPFAM" id="SSF51658">
    <property type="entry name" value="Xylose isomerase-like"/>
    <property type="match status" value="1"/>
</dbReference>
<organism evidence="2 3">
    <name type="scientific">Aquabacter spiritensis</name>
    <dbReference type="NCBI Taxonomy" id="933073"/>
    <lineage>
        <taxon>Bacteria</taxon>
        <taxon>Pseudomonadati</taxon>
        <taxon>Pseudomonadota</taxon>
        <taxon>Alphaproteobacteria</taxon>
        <taxon>Hyphomicrobiales</taxon>
        <taxon>Xanthobacteraceae</taxon>
        <taxon>Aquabacter</taxon>
    </lineage>
</organism>
<dbReference type="Gene3D" id="3.20.20.150">
    <property type="entry name" value="Divalent-metal-dependent TIM barrel enzymes"/>
    <property type="match status" value="1"/>
</dbReference>
<feature type="domain" description="Xylose isomerase-like TIM barrel" evidence="1">
    <location>
        <begin position="24"/>
        <end position="260"/>
    </location>
</feature>
<evidence type="ECO:0000313" key="3">
    <source>
        <dbReference type="Proteomes" id="UP000294664"/>
    </source>
</evidence>
<proteinExistence type="predicted"/>
<dbReference type="PANTHER" id="PTHR12110:SF52">
    <property type="entry name" value="XYLOSE ISOMERASE"/>
    <property type="match status" value="1"/>
</dbReference>
<sequence>MADLSRFAVNQMTTRSFTLRQAVEAYARHGIGGIGVWTQYLEDMTGAEAARLIRDAGLFVPCLCTTAWVNLRDPSALAAALDENRRRIDLAAEIGAACLVVVPGGLATGEKDLPAARARVGDALRALLPQAEAAGIKLGLEPLHPMYAAERSCLSTFAQCLALVEELGPGSGLVPDLYHCWWDPDFPAGLRQAGPDKILTFHLCDWLTPTRDVYQDRGMVGDGVIDIAFYRGLLDEIGFDGPFEIEIFSKLDWWLRDPEEVTRISVARCAPFVGPRIAQAAGL</sequence>
<dbReference type="RefSeq" id="WP_132030617.1">
    <property type="nucleotide sequence ID" value="NZ_SMAI01000003.1"/>
</dbReference>
<protein>
    <submittedName>
        <fullName evidence="2">Sugar phosphate isomerase/epimerase</fullName>
    </submittedName>
</protein>
<name>A0A4R3LZG6_9HYPH</name>
<dbReference type="OrthoDB" id="9787068at2"/>